<keyword evidence="8" id="KW-1185">Reference proteome</keyword>
<keyword evidence="2 4" id="KW-0238">DNA-binding</keyword>
<feature type="compositionally biased region" description="Low complexity" evidence="5">
    <location>
        <begin position="187"/>
        <end position="213"/>
    </location>
</feature>
<feature type="region of interest" description="Disordered" evidence="5">
    <location>
        <begin position="359"/>
        <end position="378"/>
    </location>
</feature>
<evidence type="ECO:0000256" key="1">
    <source>
        <dbReference type="ARBA" id="ARBA00023015"/>
    </source>
</evidence>
<evidence type="ECO:0000256" key="3">
    <source>
        <dbReference type="ARBA" id="ARBA00023163"/>
    </source>
</evidence>
<dbReference type="GO" id="GO:0000122">
    <property type="term" value="P:negative regulation of transcription by RNA polymerase II"/>
    <property type="evidence" value="ECO:0007669"/>
    <property type="project" value="TreeGrafter"/>
</dbReference>
<keyword evidence="4" id="KW-0539">Nucleus</keyword>
<dbReference type="GO" id="GO:0001228">
    <property type="term" value="F:DNA-binding transcription activator activity, RNA polymerase II-specific"/>
    <property type="evidence" value="ECO:0007669"/>
    <property type="project" value="TreeGrafter"/>
</dbReference>
<dbReference type="PANTHER" id="PTHR10270:SF161">
    <property type="entry name" value="SEX-DETERMINING REGION Y PROTEIN"/>
    <property type="match status" value="1"/>
</dbReference>
<dbReference type="eggNOG" id="KOG0527">
    <property type="taxonomic scope" value="Eukaryota"/>
</dbReference>
<dbReference type="PANTHER" id="PTHR10270">
    <property type="entry name" value="SOX TRANSCRIPTION FACTOR"/>
    <property type="match status" value="1"/>
</dbReference>
<keyword evidence="1" id="KW-0805">Transcription regulation</keyword>
<evidence type="ECO:0000259" key="6">
    <source>
        <dbReference type="PROSITE" id="PS50118"/>
    </source>
</evidence>
<dbReference type="CDD" id="cd01389">
    <property type="entry name" value="HMG-box_ROX1-like"/>
    <property type="match status" value="1"/>
</dbReference>
<evidence type="ECO:0000256" key="2">
    <source>
        <dbReference type="ARBA" id="ARBA00023125"/>
    </source>
</evidence>
<keyword evidence="3" id="KW-0804">Transcription</keyword>
<sequence>MPNTDIEIDNLKQKIKIPRPKNAFILFRQHYHKELIDDWSKNGVHIPHNSEISKILGHKWKNITEKEREYWSDMAKEEKKQHGKKYPQYKYKPTRRKSKKSKYFNADIMDITTDEHEKCIANNPNTPRLSIPPQQMNTLYYNPSNTLSTGSFTSTFSTFSPPSRSNERLVTVVPKIGRANSYSPSINSIPSQSSNSSFMTSINNNNNNNNNNNEYKGINSLPPYSMVINNARPTSLPSILPSNMPLGNRRLGLHNPNNYNSINNLNIIAFNNNRDIRKFNHTNNTGIANINNNIHNNNAIPSFYDQTINTFVNANNITTIKSDTPSNNTNHNDIYNIPNTKPQFRNVSFKNNTLPPLLLPPLNPQSNYSMQQTSQNPTPLLALPNKVNYTPQLTIKNDNPDANNISTVQ</sequence>
<feature type="DNA-binding region" description="HMG box" evidence="4">
    <location>
        <begin position="17"/>
        <end position="90"/>
    </location>
</feature>
<dbReference type="STRING" id="1071378.G0W4D5"/>
<feature type="region of interest" description="Disordered" evidence="5">
    <location>
        <begin position="187"/>
        <end position="214"/>
    </location>
</feature>
<reference evidence="7 8" key="1">
    <citation type="journal article" date="2011" name="Proc. Natl. Acad. Sci. U.S.A.">
        <title>Evolutionary erosion of yeast sex chromosomes by mating-type switching accidents.</title>
        <authorList>
            <person name="Gordon J.L."/>
            <person name="Armisen D."/>
            <person name="Proux-Wera E."/>
            <person name="Oheigeartaigh S.S."/>
            <person name="Byrne K.P."/>
            <person name="Wolfe K.H."/>
        </authorList>
    </citation>
    <scope>NUCLEOTIDE SEQUENCE [LARGE SCALE GENOMIC DNA]</scope>
    <source>
        <strain evidence="8">ATCC 10597 / BCRC 20456 / CBS 421 / NBRC 0211 / NRRL Y-12639</strain>
    </source>
</reference>
<dbReference type="RefSeq" id="XP_003667916.1">
    <property type="nucleotide sequence ID" value="XM_003667868.1"/>
</dbReference>
<dbReference type="GO" id="GO:0000978">
    <property type="term" value="F:RNA polymerase II cis-regulatory region sequence-specific DNA binding"/>
    <property type="evidence" value="ECO:0007669"/>
    <property type="project" value="TreeGrafter"/>
</dbReference>
<dbReference type="KEGG" id="ndi:NDAI_0A05180"/>
<protein>
    <recommendedName>
        <fullName evidence="6">HMG box domain-containing protein</fullName>
    </recommendedName>
</protein>
<dbReference type="OrthoDB" id="6247875at2759"/>
<dbReference type="SMART" id="SM00398">
    <property type="entry name" value="HMG"/>
    <property type="match status" value="1"/>
</dbReference>
<feature type="domain" description="HMG box" evidence="6">
    <location>
        <begin position="17"/>
        <end position="90"/>
    </location>
</feature>
<dbReference type="GO" id="GO:0030154">
    <property type="term" value="P:cell differentiation"/>
    <property type="evidence" value="ECO:0007669"/>
    <property type="project" value="TreeGrafter"/>
</dbReference>
<dbReference type="InterPro" id="IPR009071">
    <property type="entry name" value="HMG_box_dom"/>
</dbReference>
<evidence type="ECO:0000313" key="7">
    <source>
        <dbReference type="EMBL" id="CCD22673.1"/>
    </source>
</evidence>
<dbReference type="FunFam" id="1.10.30.10:FF:000041">
    <property type="entry name" value="HMG box family protein"/>
    <property type="match status" value="1"/>
</dbReference>
<dbReference type="GO" id="GO:0005634">
    <property type="term" value="C:nucleus"/>
    <property type="evidence" value="ECO:0007669"/>
    <property type="project" value="UniProtKB-UniRule"/>
</dbReference>
<dbReference type="InterPro" id="IPR036910">
    <property type="entry name" value="HMG_box_dom_sf"/>
</dbReference>
<gene>
    <name evidence="7" type="primary">NDAI0A05180</name>
    <name evidence="7" type="ordered locus">NDAI_0A05180</name>
</gene>
<accession>G0W4D5</accession>
<evidence type="ECO:0000313" key="8">
    <source>
        <dbReference type="Proteomes" id="UP000000689"/>
    </source>
</evidence>
<dbReference type="OMA" id="HEKCIAN"/>
<feature type="compositionally biased region" description="Polar residues" evidence="5">
    <location>
        <begin position="365"/>
        <end position="378"/>
    </location>
</feature>
<proteinExistence type="predicted"/>
<dbReference type="SUPFAM" id="SSF47095">
    <property type="entry name" value="HMG-box"/>
    <property type="match status" value="1"/>
</dbReference>
<evidence type="ECO:0000256" key="4">
    <source>
        <dbReference type="PROSITE-ProRule" id="PRU00267"/>
    </source>
</evidence>
<dbReference type="GeneID" id="11495487"/>
<organism evidence="7 8">
    <name type="scientific">Naumovozyma dairenensis (strain ATCC 10597 / BCRC 20456 / CBS 421 / NBRC 0211 / NRRL Y-12639)</name>
    <name type="common">Saccharomyces dairenensis</name>
    <dbReference type="NCBI Taxonomy" id="1071378"/>
    <lineage>
        <taxon>Eukaryota</taxon>
        <taxon>Fungi</taxon>
        <taxon>Dikarya</taxon>
        <taxon>Ascomycota</taxon>
        <taxon>Saccharomycotina</taxon>
        <taxon>Saccharomycetes</taxon>
        <taxon>Saccharomycetales</taxon>
        <taxon>Saccharomycetaceae</taxon>
        <taxon>Naumovozyma</taxon>
    </lineage>
</organism>
<dbReference type="HOGENOM" id="CLU_672839_0_0_1"/>
<dbReference type="Pfam" id="PF00505">
    <property type="entry name" value="HMG_box"/>
    <property type="match status" value="1"/>
</dbReference>
<dbReference type="InterPro" id="IPR050140">
    <property type="entry name" value="SRY-related_HMG-box_TF-like"/>
</dbReference>
<dbReference type="AlphaFoldDB" id="G0W4D5"/>
<name>G0W4D5_NAUDC</name>
<dbReference type="PROSITE" id="PS50118">
    <property type="entry name" value="HMG_BOX_2"/>
    <property type="match status" value="1"/>
</dbReference>
<evidence type="ECO:0000256" key="5">
    <source>
        <dbReference type="SAM" id="MobiDB-lite"/>
    </source>
</evidence>
<dbReference type="Gene3D" id="1.10.30.10">
    <property type="entry name" value="High mobility group box domain"/>
    <property type="match status" value="1"/>
</dbReference>
<dbReference type="Proteomes" id="UP000000689">
    <property type="component" value="Chromosome 1"/>
</dbReference>
<dbReference type="EMBL" id="HE580267">
    <property type="protein sequence ID" value="CCD22673.1"/>
    <property type="molecule type" value="Genomic_DNA"/>
</dbReference>